<name>A0A7V8GPR6_9GAMM</name>
<dbReference type="PANTHER" id="PTHR42686:SF1">
    <property type="entry name" value="GH17980P-RELATED"/>
    <property type="match status" value="1"/>
</dbReference>
<dbReference type="Proteomes" id="UP000462066">
    <property type="component" value="Unassembled WGS sequence"/>
</dbReference>
<organism evidence="2 3">
    <name type="scientific">Pseudoxanthomonas broegbernensis</name>
    <dbReference type="NCBI Taxonomy" id="83619"/>
    <lineage>
        <taxon>Bacteria</taxon>
        <taxon>Pseudomonadati</taxon>
        <taxon>Pseudomonadota</taxon>
        <taxon>Gammaproteobacteria</taxon>
        <taxon>Lysobacterales</taxon>
        <taxon>Lysobacteraceae</taxon>
        <taxon>Pseudoxanthomonas</taxon>
    </lineage>
</organism>
<dbReference type="RefSeq" id="WP_162309456.1">
    <property type="nucleotide sequence ID" value="NZ_JACHGU010000003.1"/>
</dbReference>
<proteinExistence type="predicted"/>
<dbReference type="InterPro" id="IPR020471">
    <property type="entry name" value="AKR"/>
</dbReference>
<protein>
    <submittedName>
        <fullName evidence="2">Aldo/keto reductase</fullName>
    </submittedName>
</protein>
<dbReference type="SUPFAM" id="SSF51430">
    <property type="entry name" value="NAD(P)-linked oxidoreductase"/>
    <property type="match status" value="1"/>
</dbReference>
<dbReference type="InterPro" id="IPR023210">
    <property type="entry name" value="NADP_OxRdtase_dom"/>
</dbReference>
<feature type="domain" description="NADP-dependent oxidoreductase" evidence="1">
    <location>
        <begin position="28"/>
        <end position="334"/>
    </location>
</feature>
<comment type="caution">
    <text evidence="2">The sequence shown here is derived from an EMBL/GenBank/DDBJ whole genome shotgun (WGS) entry which is preliminary data.</text>
</comment>
<dbReference type="GO" id="GO:0016491">
    <property type="term" value="F:oxidoreductase activity"/>
    <property type="evidence" value="ECO:0007669"/>
    <property type="project" value="InterPro"/>
</dbReference>
<dbReference type="PANTHER" id="PTHR42686">
    <property type="entry name" value="GH17980P-RELATED"/>
    <property type="match status" value="1"/>
</dbReference>
<dbReference type="EMBL" id="MWIP01000001">
    <property type="protein sequence ID" value="KAF1687908.1"/>
    <property type="molecule type" value="Genomic_DNA"/>
</dbReference>
<dbReference type="Gene3D" id="3.20.20.100">
    <property type="entry name" value="NADP-dependent oxidoreductase domain"/>
    <property type="match status" value="1"/>
</dbReference>
<accession>A0A7V8GPR6</accession>
<dbReference type="GO" id="GO:0005829">
    <property type="term" value="C:cytosol"/>
    <property type="evidence" value="ECO:0007669"/>
    <property type="project" value="TreeGrafter"/>
</dbReference>
<evidence type="ECO:0000313" key="2">
    <source>
        <dbReference type="EMBL" id="KAF1687908.1"/>
    </source>
</evidence>
<keyword evidence="3" id="KW-1185">Reference proteome</keyword>
<gene>
    <name evidence="2" type="ORF">B1992_00215</name>
</gene>
<dbReference type="Pfam" id="PF00248">
    <property type="entry name" value="Aldo_ket_red"/>
    <property type="match status" value="1"/>
</dbReference>
<reference evidence="2 3" key="1">
    <citation type="submission" date="2017-10" db="EMBL/GenBank/DDBJ databases">
        <title>Whole genome sequencing of Pseudoxanthomonas broegbernensis DSM 12573(T).</title>
        <authorList>
            <person name="Kumar S."/>
            <person name="Bansal K."/>
            <person name="Kaur A."/>
            <person name="Patil P."/>
            <person name="Sharma S."/>
            <person name="Patil P.B."/>
        </authorList>
    </citation>
    <scope>NUCLEOTIDE SEQUENCE [LARGE SCALE GENOMIC DNA]</scope>
    <source>
        <strain evidence="2 3">DSM 12573</strain>
    </source>
</reference>
<dbReference type="AlphaFoldDB" id="A0A7V8GPR6"/>
<dbReference type="InterPro" id="IPR036812">
    <property type="entry name" value="NAD(P)_OxRdtase_dom_sf"/>
</dbReference>
<evidence type="ECO:0000313" key="3">
    <source>
        <dbReference type="Proteomes" id="UP000462066"/>
    </source>
</evidence>
<sequence>MGVIAKEAAQNGEEGQRASVPAAARVARLGFGGAPIGNLYAPVTEADARAAVQAAWEAGVRHFDTAPFYGYGLSEQRLGRALAGRDLGDLYLSTKVGRRIEDDASAAPGSDGFAVAGRRAVFDYSRDGVLRSFEGSLQRLGVERVGALLLHDIGHDTHGRRHPDVLRQALAEALPAMAELKAAGACTAIGLGVNEEAVCLEVMERFPLDCILLAGRYTVLEQAGSARLLEQALYRGVAVYAAGPYNSGLLADPQRPGDTYDYRPVGAGMLARARQAYDICAGHGLEPGTAALQFPLAHPAVAGVVAGMRSAAEAQCALRRMRVPVPAALWDALRQAGLIAGGVAVPA</sequence>
<evidence type="ECO:0000259" key="1">
    <source>
        <dbReference type="Pfam" id="PF00248"/>
    </source>
</evidence>